<sequence length="343" mass="38813">MDEKSTHLPIQLPPGFRFHPSDEELIVHYLQNKVNSRPVPGCIIADIDLYMFNPWDLPSKALFGENEWFFFSPRDRKYPNGARPNRAAASGYWKATGTDKPIMRNNAASSCGGVETIGVKKGLVFYVGRPPTGSKTDWIMNEYRLIDSISKWGSHKRKGSSMRLDDWVLCRVRQRGSNSRNVWDDPNGLTANDRSASASSFNTRKSEMQDFLTDTNHNLVGWPLLNSITATSQDDICSMTSSLTHEEINNAMLSPNLKRKFAEDHLHDDCSFMPWPIKKIHSASRDQKNEKEEILSTSNSSHNIAPASNWLTDANALCQFYCLDDEWNIISENCQALTGFSRS</sequence>
<evidence type="ECO:0000256" key="3">
    <source>
        <dbReference type="ARBA" id="ARBA00023125"/>
    </source>
</evidence>
<dbReference type="AlphaFoldDB" id="A0A7N1A2X4"/>
<accession>A0A7N1A2X4</accession>
<keyword evidence="3" id="KW-0238">DNA-binding</keyword>
<protein>
    <recommendedName>
        <fullName evidence="6">NAC domain-containing protein</fullName>
    </recommendedName>
</protein>
<evidence type="ECO:0000256" key="2">
    <source>
        <dbReference type="ARBA" id="ARBA00023015"/>
    </source>
</evidence>
<organism evidence="7 8">
    <name type="scientific">Kalanchoe fedtschenkoi</name>
    <name type="common">Lavender scallops</name>
    <name type="synonym">South American air plant</name>
    <dbReference type="NCBI Taxonomy" id="63787"/>
    <lineage>
        <taxon>Eukaryota</taxon>
        <taxon>Viridiplantae</taxon>
        <taxon>Streptophyta</taxon>
        <taxon>Embryophyta</taxon>
        <taxon>Tracheophyta</taxon>
        <taxon>Spermatophyta</taxon>
        <taxon>Magnoliopsida</taxon>
        <taxon>eudicotyledons</taxon>
        <taxon>Gunneridae</taxon>
        <taxon>Pentapetalae</taxon>
        <taxon>Saxifragales</taxon>
        <taxon>Crassulaceae</taxon>
        <taxon>Kalanchoe</taxon>
    </lineage>
</organism>
<dbReference type="InterPro" id="IPR036093">
    <property type="entry name" value="NAC_dom_sf"/>
</dbReference>
<feature type="domain" description="NAC" evidence="6">
    <location>
        <begin position="12"/>
        <end position="175"/>
    </location>
</feature>
<dbReference type="GO" id="GO:0003677">
    <property type="term" value="F:DNA binding"/>
    <property type="evidence" value="ECO:0007669"/>
    <property type="project" value="UniProtKB-KW"/>
</dbReference>
<keyword evidence="2" id="KW-0805">Transcription regulation</keyword>
<evidence type="ECO:0000313" key="7">
    <source>
        <dbReference type="EnsemblPlants" id="Kaladp0085s0009.1.v1.1"/>
    </source>
</evidence>
<keyword evidence="5" id="KW-0539">Nucleus</keyword>
<dbReference type="SUPFAM" id="SSF101941">
    <property type="entry name" value="NAC domain"/>
    <property type="match status" value="1"/>
</dbReference>
<keyword evidence="4" id="KW-0804">Transcription</keyword>
<comment type="subcellular location">
    <subcellularLocation>
        <location evidence="1">Nucleus</location>
    </subcellularLocation>
</comment>
<dbReference type="InterPro" id="IPR003441">
    <property type="entry name" value="NAC-dom"/>
</dbReference>
<dbReference type="GO" id="GO:0005634">
    <property type="term" value="C:nucleus"/>
    <property type="evidence" value="ECO:0007669"/>
    <property type="project" value="UniProtKB-SubCell"/>
</dbReference>
<reference evidence="7" key="1">
    <citation type="submission" date="2021-01" db="UniProtKB">
        <authorList>
            <consortium name="EnsemblPlants"/>
        </authorList>
    </citation>
    <scope>IDENTIFICATION</scope>
</reference>
<dbReference type="EnsemblPlants" id="Kaladp0085s0009.1.v1.1">
    <property type="protein sequence ID" value="Kaladp0085s0009.1.v1.1"/>
    <property type="gene ID" value="Kaladp0085s0009.v1.1"/>
</dbReference>
<dbReference type="PANTHER" id="PTHR31744:SF233">
    <property type="entry name" value="NAC DOMAIN-CONTAINING PROTEIN 72-LIKE"/>
    <property type="match status" value="1"/>
</dbReference>
<evidence type="ECO:0000259" key="6">
    <source>
        <dbReference type="PROSITE" id="PS51005"/>
    </source>
</evidence>
<dbReference type="GO" id="GO:0006355">
    <property type="term" value="P:regulation of DNA-templated transcription"/>
    <property type="evidence" value="ECO:0007669"/>
    <property type="project" value="InterPro"/>
</dbReference>
<dbReference type="Proteomes" id="UP000594263">
    <property type="component" value="Unplaced"/>
</dbReference>
<proteinExistence type="predicted"/>
<name>A0A7N1A2X4_KALFE</name>
<dbReference type="PANTHER" id="PTHR31744">
    <property type="entry name" value="PROTEIN CUP-SHAPED COTYLEDON 2-RELATED"/>
    <property type="match status" value="1"/>
</dbReference>
<keyword evidence="8" id="KW-1185">Reference proteome</keyword>
<dbReference type="Gramene" id="Kaladp0085s0009.1.v1.1">
    <property type="protein sequence ID" value="Kaladp0085s0009.1.v1.1"/>
    <property type="gene ID" value="Kaladp0085s0009.v1.1"/>
</dbReference>
<evidence type="ECO:0000313" key="8">
    <source>
        <dbReference type="Proteomes" id="UP000594263"/>
    </source>
</evidence>
<dbReference type="Pfam" id="PF02365">
    <property type="entry name" value="NAM"/>
    <property type="match status" value="1"/>
</dbReference>
<evidence type="ECO:0000256" key="1">
    <source>
        <dbReference type="ARBA" id="ARBA00004123"/>
    </source>
</evidence>
<evidence type="ECO:0000256" key="4">
    <source>
        <dbReference type="ARBA" id="ARBA00023163"/>
    </source>
</evidence>
<evidence type="ECO:0000256" key="5">
    <source>
        <dbReference type="ARBA" id="ARBA00023242"/>
    </source>
</evidence>
<dbReference type="Gene3D" id="2.170.150.80">
    <property type="entry name" value="NAC domain"/>
    <property type="match status" value="1"/>
</dbReference>
<dbReference type="PROSITE" id="PS51005">
    <property type="entry name" value="NAC"/>
    <property type="match status" value="1"/>
</dbReference>